<dbReference type="Proteomes" id="UP000308953">
    <property type="component" value="Unassembled WGS sequence"/>
</dbReference>
<dbReference type="EMBL" id="QZAV01000373">
    <property type="protein sequence ID" value="THX28130.1"/>
    <property type="molecule type" value="Genomic_DNA"/>
</dbReference>
<feature type="compositionally biased region" description="Basic and acidic residues" evidence="1">
    <location>
        <begin position="446"/>
        <end position="462"/>
    </location>
</feature>
<sequence length="1216" mass="133355">MLRTGAAHAGDANQPRQQQQQHYNERYDLSRARSPGGDSVLTVRIPGHQHQHQHQQEDTSRRGSVIHGRGPSDSSHWSHTDKHANGLANLNRWSHSTASSIASIDVPPTVVKQQQHSHAHAFSNTSNHGFHTGSIWARRNVSDAQMSPEDVSPRSVAHQRPQAMQSPEYHRRRVPRFEKPLPPRMSISNHSPNDDVQLTAATFNPSSAGLLTPNSYANSDYFGSTASSSYDKSPQALPPRTSSRQNGSMPRYDVSPVDSTSGRGRDKDKKTMLSKALEKANTAVLLDNAMNYEGALEAYQDACRLLEHVLDRTSTPDDRRKLDAIRDTYTIRIEELLQIQLTTQATRRDKQLPPRPMSNESMISAVSSPDRNSAIIETATLTRIIDAPPSAGNSALPSPIDGPPTSFLAVSPAQGPRTSFLTSAIQEVEGTSAPGAFLGPLWERERSRSPFRDSTISHETARPYDALEPALMPRPLTPRGHDESDESFELDSRPVTAESQDNNKSADPVSWLDTIDESGSSGSPSNTTTSTRSPSSSVHERSPVRGVHRRDLSTALSHASLDFDAAFDAAVEAAYEDGYEVDNDFLADPVMTQENHPLSGLDLSVPPPASDQYHGFGGDSQLDDDEAEEERILADITNDYIDHGFDFDIQSKSALPRQSDSSTYSGRTYQSSQVSNRTTAGTSLSTVAENVVSKHTPTSSLATDISKTSPEQISGAQQTTTPSRRTAGTNFKQLKIETSRKPTLRSRGYTNTEPKETTDVAGADDEEDADRRISEVPSLRRVEAALASPYHMRSATSDTATSMSLDSLPENPDALNSSYRSPRPRLFRGRNKSSLSLRDTGFISEETDTAPASPMSAFPTNGEAPPFRRYITPPGGSISITRTESVSGGHHIFDSFLNPPNQPPSPGADDSYSPSSLEPCPEPTLLRPFWMLRCISSVINQPRGGFLTTRLFVPRQIWLNRSIKLKSVEDKIANCDLLTAALGRLSKVDTYDADAVLEELQGFEEVMERVQAVLIKRLGNEVGVQGVSALFKDAPVAIDSTGTTADAREPKPNKSYLSSWRKLRGKNSTGGVTIPLSSSRTDKEVANMASVPMTSFVPIDKRTAHKHTASKDSGSFEGPHKEYMNSVSRLCEAAQVLGKFFLLLFYHTCTNDLKDQVARQVEDPGLKHSSPTHIGLELSTRHAAEFFGFYVCRFILSDITLLMDKYVKRSTEWVIA</sequence>
<feature type="region of interest" description="Disordered" evidence="1">
    <location>
        <begin position="110"/>
        <end position="129"/>
    </location>
</feature>
<dbReference type="InterPro" id="IPR007330">
    <property type="entry name" value="MIT_dom"/>
</dbReference>
<comment type="caution">
    <text evidence="3">The sequence shown here is derived from an EMBL/GenBank/DDBJ whole genome shotgun (WGS) entry which is preliminary data.</text>
</comment>
<feature type="compositionally biased region" description="Polar residues" evidence="1">
    <location>
        <begin position="186"/>
        <end position="198"/>
    </location>
</feature>
<organism evidence="3 4">
    <name type="scientific">Aureobasidium pullulans</name>
    <name type="common">Black yeast</name>
    <name type="synonym">Pullularia pullulans</name>
    <dbReference type="NCBI Taxonomy" id="5580"/>
    <lineage>
        <taxon>Eukaryota</taxon>
        <taxon>Fungi</taxon>
        <taxon>Dikarya</taxon>
        <taxon>Ascomycota</taxon>
        <taxon>Pezizomycotina</taxon>
        <taxon>Dothideomycetes</taxon>
        <taxon>Dothideomycetidae</taxon>
        <taxon>Dothideales</taxon>
        <taxon>Saccotheciaceae</taxon>
        <taxon>Aureobasidium</taxon>
    </lineage>
</organism>
<proteinExistence type="predicted"/>
<dbReference type="PANTHER" id="PTHR37327">
    <property type="entry name" value="CHROMOSOME 1, WHOLE GENOME SHOTGUN SEQUENCE"/>
    <property type="match status" value="1"/>
</dbReference>
<dbReference type="Pfam" id="PF04212">
    <property type="entry name" value="MIT"/>
    <property type="match status" value="1"/>
</dbReference>
<feature type="compositionally biased region" description="Low complexity" evidence="1">
    <location>
        <begin position="518"/>
        <end position="537"/>
    </location>
</feature>
<feature type="region of interest" description="Disordered" evidence="1">
    <location>
        <begin position="1"/>
        <end position="82"/>
    </location>
</feature>
<evidence type="ECO:0000259" key="2">
    <source>
        <dbReference type="Pfam" id="PF04212"/>
    </source>
</evidence>
<feature type="region of interest" description="Disordered" evidence="1">
    <location>
        <begin position="652"/>
        <end position="776"/>
    </location>
</feature>
<feature type="compositionally biased region" description="Polar residues" evidence="1">
    <location>
        <begin position="111"/>
        <end position="129"/>
    </location>
</feature>
<feature type="compositionally biased region" description="Polar residues" evidence="1">
    <location>
        <begin position="358"/>
        <end position="369"/>
    </location>
</feature>
<accession>A0A4S9E4E5</accession>
<dbReference type="SUPFAM" id="SSF116846">
    <property type="entry name" value="MIT domain"/>
    <property type="match status" value="1"/>
</dbReference>
<feature type="domain" description="MIT" evidence="2">
    <location>
        <begin position="273"/>
        <end position="337"/>
    </location>
</feature>
<evidence type="ECO:0000313" key="4">
    <source>
        <dbReference type="Proteomes" id="UP000308953"/>
    </source>
</evidence>
<dbReference type="InterPro" id="IPR036181">
    <property type="entry name" value="MIT_dom_sf"/>
</dbReference>
<feature type="region of interest" description="Disordered" evidence="1">
    <location>
        <begin position="143"/>
        <end position="174"/>
    </location>
</feature>
<feature type="region of interest" description="Disordered" evidence="1">
    <location>
        <begin position="790"/>
        <end position="831"/>
    </location>
</feature>
<gene>
    <name evidence="3" type="ORF">D6D10_09274</name>
</gene>
<feature type="region of interest" description="Disordered" evidence="1">
    <location>
        <begin position="891"/>
        <end position="919"/>
    </location>
</feature>
<feature type="compositionally biased region" description="Polar residues" evidence="1">
    <location>
        <begin position="794"/>
        <end position="805"/>
    </location>
</feature>
<feature type="region of interest" description="Disordered" evidence="1">
    <location>
        <begin position="846"/>
        <end position="867"/>
    </location>
</feature>
<dbReference type="AlphaFoldDB" id="A0A4S9E4E5"/>
<feature type="region of interest" description="Disordered" evidence="1">
    <location>
        <begin position="225"/>
        <end position="272"/>
    </location>
</feature>
<reference evidence="3 4" key="1">
    <citation type="submission" date="2018-10" db="EMBL/GenBank/DDBJ databases">
        <title>Fifty Aureobasidium pullulans genomes reveal a recombining polyextremotolerant generalist.</title>
        <authorList>
            <person name="Gostincar C."/>
            <person name="Turk M."/>
            <person name="Zajc J."/>
            <person name="Gunde-Cimerman N."/>
        </authorList>
    </citation>
    <scope>NUCLEOTIDE SEQUENCE [LARGE SCALE GENOMIC DNA]</scope>
    <source>
        <strain evidence="3 4">EXF-9785</strain>
    </source>
</reference>
<evidence type="ECO:0000256" key="1">
    <source>
        <dbReference type="SAM" id="MobiDB-lite"/>
    </source>
</evidence>
<protein>
    <recommendedName>
        <fullName evidence="2">MIT domain-containing protein</fullName>
    </recommendedName>
</protein>
<evidence type="ECO:0000313" key="3">
    <source>
        <dbReference type="EMBL" id="THX28130.1"/>
    </source>
</evidence>
<name>A0A4S9E4E5_AURPU</name>
<feature type="region of interest" description="Disordered" evidence="1">
    <location>
        <begin position="179"/>
        <end position="198"/>
    </location>
</feature>
<feature type="region of interest" description="Disordered" evidence="1">
    <location>
        <begin position="347"/>
        <end position="369"/>
    </location>
</feature>
<dbReference type="Gene3D" id="1.20.58.80">
    <property type="entry name" value="Phosphotransferase system, lactose/cellobiose-type IIA subunit"/>
    <property type="match status" value="1"/>
</dbReference>
<dbReference type="PANTHER" id="PTHR37327:SF1">
    <property type="entry name" value="MICROTUBULE INTERACTING AND TRANSPORT DOMAIN-CONTAINING PROTEIN"/>
    <property type="match status" value="1"/>
</dbReference>
<feature type="compositionally biased region" description="Polar residues" evidence="1">
    <location>
        <begin position="652"/>
        <end position="732"/>
    </location>
</feature>
<feature type="region of interest" description="Disordered" evidence="1">
    <location>
        <begin position="446"/>
        <end position="547"/>
    </location>
</feature>
<feature type="compositionally biased region" description="Basic residues" evidence="1">
    <location>
        <begin position="822"/>
        <end position="831"/>
    </location>
</feature>